<dbReference type="InterPro" id="IPR016035">
    <property type="entry name" value="Acyl_Trfase/lysoPLipase"/>
</dbReference>
<dbReference type="InterPro" id="IPR002641">
    <property type="entry name" value="PNPLA_dom"/>
</dbReference>
<reference evidence="6 7" key="1">
    <citation type="submission" date="2019-08" db="EMBL/GenBank/DDBJ databases">
        <title>In-depth cultivation of the pig gut microbiome towards novel bacterial diversity and tailored functional studies.</title>
        <authorList>
            <person name="Wylensek D."/>
            <person name="Hitch T.C.A."/>
            <person name="Clavel T."/>
        </authorList>
    </citation>
    <scope>NUCLEOTIDE SEQUENCE [LARGE SCALE GENOMIC DNA]</scope>
    <source>
        <strain evidence="6 7">Oil-RF-744-WCA-WT-10</strain>
    </source>
</reference>
<feature type="active site" description="Proton acceptor" evidence="4">
    <location>
        <position position="156"/>
    </location>
</feature>
<dbReference type="AlphaFoldDB" id="A0A6L5XCB0"/>
<keyword evidence="2 4" id="KW-0442">Lipid degradation</keyword>
<evidence type="ECO:0000256" key="3">
    <source>
        <dbReference type="ARBA" id="ARBA00023098"/>
    </source>
</evidence>
<dbReference type="Proteomes" id="UP000483362">
    <property type="component" value="Unassembled WGS sequence"/>
</dbReference>
<dbReference type="CDD" id="cd07205">
    <property type="entry name" value="Pat_PNPLA6_PNPLA7_NTE1_like"/>
    <property type="match status" value="1"/>
</dbReference>
<feature type="short sequence motif" description="GXGXXG" evidence="4">
    <location>
        <begin position="15"/>
        <end position="20"/>
    </location>
</feature>
<proteinExistence type="predicted"/>
<feature type="active site" description="Nucleophile" evidence="4">
    <location>
        <position position="44"/>
    </location>
</feature>
<evidence type="ECO:0000313" key="6">
    <source>
        <dbReference type="EMBL" id="MSS17881.1"/>
    </source>
</evidence>
<dbReference type="Gene3D" id="3.40.1090.10">
    <property type="entry name" value="Cytosolic phospholipase A2 catalytic domain"/>
    <property type="match status" value="1"/>
</dbReference>
<dbReference type="PANTHER" id="PTHR14226:SF78">
    <property type="entry name" value="SLR0060 PROTEIN"/>
    <property type="match status" value="1"/>
</dbReference>
<evidence type="ECO:0000256" key="4">
    <source>
        <dbReference type="PROSITE-ProRule" id="PRU01161"/>
    </source>
</evidence>
<dbReference type="EMBL" id="VULT01000013">
    <property type="protein sequence ID" value="MSS17881.1"/>
    <property type="molecule type" value="Genomic_DNA"/>
</dbReference>
<dbReference type="GO" id="GO:0016787">
    <property type="term" value="F:hydrolase activity"/>
    <property type="evidence" value="ECO:0007669"/>
    <property type="project" value="UniProtKB-UniRule"/>
</dbReference>
<organism evidence="6 7">
    <name type="scientific">Sodaliphilus pleomorphus</name>
    <dbReference type="NCBI Taxonomy" id="2606626"/>
    <lineage>
        <taxon>Bacteria</taxon>
        <taxon>Pseudomonadati</taxon>
        <taxon>Bacteroidota</taxon>
        <taxon>Bacteroidia</taxon>
        <taxon>Bacteroidales</taxon>
        <taxon>Muribaculaceae</taxon>
        <taxon>Sodaliphilus</taxon>
    </lineage>
</organism>
<name>A0A6L5XCB0_9BACT</name>
<dbReference type="GO" id="GO:0016042">
    <property type="term" value="P:lipid catabolic process"/>
    <property type="evidence" value="ECO:0007669"/>
    <property type="project" value="UniProtKB-UniRule"/>
</dbReference>
<dbReference type="RefSeq" id="WP_154328903.1">
    <property type="nucleotide sequence ID" value="NZ_CP045696.1"/>
</dbReference>
<dbReference type="InterPro" id="IPR050301">
    <property type="entry name" value="NTE"/>
</dbReference>
<evidence type="ECO:0000256" key="1">
    <source>
        <dbReference type="ARBA" id="ARBA00022801"/>
    </source>
</evidence>
<keyword evidence="7" id="KW-1185">Reference proteome</keyword>
<feature type="short sequence motif" description="GXSXG" evidence="4">
    <location>
        <begin position="42"/>
        <end position="46"/>
    </location>
</feature>
<gene>
    <name evidence="6" type="ORF">FYJ29_08955</name>
</gene>
<evidence type="ECO:0000259" key="5">
    <source>
        <dbReference type="PROSITE" id="PS51635"/>
    </source>
</evidence>
<dbReference type="PROSITE" id="PS51635">
    <property type="entry name" value="PNPLA"/>
    <property type="match status" value="1"/>
</dbReference>
<dbReference type="PANTHER" id="PTHR14226">
    <property type="entry name" value="NEUROPATHY TARGET ESTERASE/SWISS CHEESE D.MELANOGASTER"/>
    <property type="match status" value="1"/>
</dbReference>
<comment type="caution">
    <text evidence="6">The sequence shown here is derived from an EMBL/GenBank/DDBJ whole genome shotgun (WGS) entry which is preliminary data.</text>
</comment>
<dbReference type="Pfam" id="PF01734">
    <property type="entry name" value="Patatin"/>
    <property type="match status" value="1"/>
</dbReference>
<protein>
    <submittedName>
        <fullName evidence="6">Patatin-like phospholipase family protein</fullName>
    </submittedName>
</protein>
<feature type="short sequence motif" description="DGA/G" evidence="4">
    <location>
        <begin position="156"/>
        <end position="158"/>
    </location>
</feature>
<feature type="domain" description="PNPLA" evidence="5">
    <location>
        <begin position="11"/>
        <end position="169"/>
    </location>
</feature>
<sequence length="264" mass="28826">MQTNKKYRLGVALSGGGAKGFAHIGVMKALDDFGLRPDILAGVSAGAVMAAFYGSGVSPDDTLKAFSTINFKSLAKFSAPTDGIFKFDKFAHFLKKNLPTERIEDLKIPTIISATNLDTYKEELFTRGPLADCVLASCSLPVIFKPMKINGQTYIDGGVLHNLPAFALRDKCDLLLGVNVSPLNTSPFKSTIADIAYRAYRLMTTHNSKPDLDLCDVIINVDSMKESSTFDVKKMADNAKEGYFAAMKVLVNSPILKQLRDERK</sequence>
<keyword evidence="1 4" id="KW-0378">Hydrolase</keyword>
<dbReference type="SUPFAM" id="SSF52151">
    <property type="entry name" value="FabD/lysophospholipase-like"/>
    <property type="match status" value="1"/>
</dbReference>
<accession>A0A6L5XCB0</accession>
<evidence type="ECO:0000256" key="2">
    <source>
        <dbReference type="ARBA" id="ARBA00022963"/>
    </source>
</evidence>
<keyword evidence="3 4" id="KW-0443">Lipid metabolism</keyword>
<evidence type="ECO:0000313" key="7">
    <source>
        <dbReference type="Proteomes" id="UP000483362"/>
    </source>
</evidence>